<feature type="non-terminal residue" evidence="2">
    <location>
        <position position="1"/>
    </location>
</feature>
<dbReference type="PANTHER" id="PTHR45398:SF1">
    <property type="entry name" value="ENZYME, PUTATIVE (JCVI)-RELATED"/>
    <property type="match status" value="1"/>
</dbReference>
<evidence type="ECO:0000313" key="2">
    <source>
        <dbReference type="EMBL" id="KKK44340.1"/>
    </source>
</evidence>
<dbReference type="EMBL" id="LAZR01070188">
    <property type="protein sequence ID" value="KKK44340.1"/>
    <property type="molecule type" value="Genomic_DNA"/>
</dbReference>
<dbReference type="SUPFAM" id="SSF52777">
    <property type="entry name" value="CoA-dependent acyltransferases"/>
    <property type="match status" value="2"/>
</dbReference>
<dbReference type="Gene3D" id="3.30.559.30">
    <property type="entry name" value="Nonribosomal peptide synthetase, condensation domain"/>
    <property type="match status" value="1"/>
</dbReference>
<dbReference type="Pfam" id="PF00668">
    <property type="entry name" value="Condensation"/>
    <property type="match status" value="1"/>
</dbReference>
<dbReference type="Gene3D" id="3.20.20.450">
    <property type="entry name" value="EAL domain"/>
    <property type="match status" value="1"/>
</dbReference>
<dbReference type="PANTHER" id="PTHR45398">
    <property type="match status" value="1"/>
</dbReference>
<dbReference type="CDD" id="cd19531">
    <property type="entry name" value="LCL_NRPS-like"/>
    <property type="match status" value="1"/>
</dbReference>
<feature type="non-terminal residue" evidence="2">
    <location>
        <position position="333"/>
    </location>
</feature>
<dbReference type="InterPro" id="IPR023213">
    <property type="entry name" value="CAT-like_dom_sf"/>
</dbReference>
<name>A0A0F8W8E9_9ZZZZ</name>
<gene>
    <name evidence="2" type="ORF">LCGC14_3167270</name>
</gene>
<reference evidence="2" key="1">
    <citation type="journal article" date="2015" name="Nature">
        <title>Complex archaea that bridge the gap between prokaryotes and eukaryotes.</title>
        <authorList>
            <person name="Spang A."/>
            <person name="Saw J.H."/>
            <person name="Jorgensen S.L."/>
            <person name="Zaremba-Niedzwiedzka K."/>
            <person name="Martijn J."/>
            <person name="Lind A.E."/>
            <person name="van Eijk R."/>
            <person name="Schleper C."/>
            <person name="Guy L."/>
            <person name="Ettema T.J."/>
        </authorList>
    </citation>
    <scope>NUCLEOTIDE SEQUENCE</scope>
</reference>
<evidence type="ECO:0000259" key="1">
    <source>
        <dbReference type="PROSITE" id="PS50883"/>
    </source>
</evidence>
<accession>A0A0F8W8E9</accession>
<dbReference type="InterPro" id="IPR001242">
    <property type="entry name" value="Condensation_dom"/>
</dbReference>
<sequence length="333" mass="37801">LRKHNKLKLLAEKVETIDDFKTAHSMGFDYFQGYFFAKPLVIQQKDIDINYALALTIYAQVMKDHPDINAIARLFQLEEQVYIFSLSQHHIVSDGWSLGVFARELGALYKAFFNAFSMGPPSTLTELPIQYADFAHWQQQWLQGEVLETQLDYWKEQLVGGLPVLQLPTDRPRPAVQTFRGEKQSLLLPKELCETLKALSRREGVTLFMTLLAAFKTLLYRYTGQEDMVVGSPIAGRTRVEFEGLIGFFVNTLVLRTSLSGNPSFRELLGRVSDVTQGAYAHQDLPFEKLVEVLQPERSLSYSPLFQVMFVLMNAPQEALDLPGLTAAPMKKS</sequence>
<dbReference type="InterPro" id="IPR035919">
    <property type="entry name" value="EAL_sf"/>
</dbReference>
<dbReference type="InterPro" id="IPR001633">
    <property type="entry name" value="EAL_dom"/>
</dbReference>
<feature type="domain" description="EAL" evidence="1">
    <location>
        <begin position="1"/>
        <end position="53"/>
    </location>
</feature>
<dbReference type="SUPFAM" id="SSF141868">
    <property type="entry name" value="EAL domain-like"/>
    <property type="match status" value="1"/>
</dbReference>
<organism evidence="2">
    <name type="scientific">marine sediment metagenome</name>
    <dbReference type="NCBI Taxonomy" id="412755"/>
    <lineage>
        <taxon>unclassified sequences</taxon>
        <taxon>metagenomes</taxon>
        <taxon>ecological metagenomes</taxon>
    </lineage>
</organism>
<dbReference type="AlphaFoldDB" id="A0A0F8W8E9"/>
<dbReference type="Gene3D" id="3.30.559.10">
    <property type="entry name" value="Chloramphenicol acetyltransferase-like domain"/>
    <property type="match status" value="1"/>
</dbReference>
<dbReference type="GO" id="GO:0003824">
    <property type="term" value="F:catalytic activity"/>
    <property type="evidence" value="ECO:0007669"/>
    <property type="project" value="InterPro"/>
</dbReference>
<comment type="caution">
    <text evidence="2">The sequence shown here is derived from an EMBL/GenBank/DDBJ whole genome shotgun (WGS) entry which is preliminary data.</text>
</comment>
<proteinExistence type="predicted"/>
<dbReference type="PROSITE" id="PS50883">
    <property type="entry name" value="EAL"/>
    <property type="match status" value="1"/>
</dbReference>
<protein>
    <recommendedName>
        <fullName evidence="1">EAL domain-containing protein</fullName>
    </recommendedName>
</protein>